<protein>
    <recommendedName>
        <fullName evidence="3">DDE Tnp4 domain-containing protein</fullName>
    </recommendedName>
</protein>
<keyword evidence="2" id="KW-1185">Reference proteome</keyword>
<name>A0A9P0P4X0_ACAOB</name>
<reference evidence="1" key="1">
    <citation type="submission" date="2022-03" db="EMBL/GenBank/DDBJ databases">
        <authorList>
            <person name="Sayadi A."/>
        </authorList>
    </citation>
    <scope>NUCLEOTIDE SEQUENCE</scope>
</reference>
<sequence>MYLCKASASSISRIVPEVCSALCEGLKDNIKVPANPEDWKKVANGYNTMWNFPMCIGSMDGKHVIIESPKYSGRIFDSSLDIPYFGSSKVSFKKRAG</sequence>
<comment type="caution">
    <text evidence="1">The sequence shown here is derived from an EMBL/GenBank/DDBJ whole genome shotgun (WGS) entry which is preliminary data.</text>
</comment>
<evidence type="ECO:0000313" key="1">
    <source>
        <dbReference type="EMBL" id="CAH1967001.1"/>
    </source>
</evidence>
<dbReference type="EMBL" id="CAKOFQ010006740">
    <property type="protein sequence ID" value="CAH1967001.1"/>
    <property type="molecule type" value="Genomic_DNA"/>
</dbReference>
<evidence type="ECO:0008006" key="3">
    <source>
        <dbReference type="Google" id="ProtNLM"/>
    </source>
</evidence>
<gene>
    <name evidence="1" type="ORF">ACAOBT_LOCUS7165</name>
</gene>
<organism evidence="1 2">
    <name type="scientific">Acanthoscelides obtectus</name>
    <name type="common">Bean weevil</name>
    <name type="synonym">Bruchus obtectus</name>
    <dbReference type="NCBI Taxonomy" id="200917"/>
    <lineage>
        <taxon>Eukaryota</taxon>
        <taxon>Metazoa</taxon>
        <taxon>Ecdysozoa</taxon>
        <taxon>Arthropoda</taxon>
        <taxon>Hexapoda</taxon>
        <taxon>Insecta</taxon>
        <taxon>Pterygota</taxon>
        <taxon>Neoptera</taxon>
        <taxon>Endopterygota</taxon>
        <taxon>Coleoptera</taxon>
        <taxon>Polyphaga</taxon>
        <taxon>Cucujiformia</taxon>
        <taxon>Chrysomeloidea</taxon>
        <taxon>Chrysomelidae</taxon>
        <taxon>Bruchinae</taxon>
        <taxon>Bruchini</taxon>
        <taxon>Acanthoscelides</taxon>
    </lineage>
</organism>
<evidence type="ECO:0000313" key="2">
    <source>
        <dbReference type="Proteomes" id="UP001152888"/>
    </source>
</evidence>
<accession>A0A9P0P4X0</accession>
<dbReference type="AlphaFoldDB" id="A0A9P0P4X0"/>
<dbReference type="Proteomes" id="UP001152888">
    <property type="component" value="Unassembled WGS sequence"/>
</dbReference>
<proteinExistence type="predicted"/>
<dbReference type="OrthoDB" id="6775305at2759"/>